<evidence type="ECO:0000256" key="13">
    <source>
        <dbReference type="ARBA" id="ARBA00047594"/>
    </source>
</evidence>
<keyword evidence="6 14" id="KW-0812">Transmembrane</keyword>
<keyword evidence="7 14" id="KW-0378">Hydrolase</keyword>
<feature type="transmembrane region" description="Helical" evidence="14">
    <location>
        <begin position="244"/>
        <end position="261"/>
    </location>
</feature>
<keyword evidence="14" id="KW-0961">Cell wall biogenesis/degradation</keyword>
<dbReference type="PANTHER" id="PTHR30622">
    <property type="entry name" value="UNDECAPRENYL-DIPHOSPHATASE"/>
    <property type="match status" value="1"/>
</dbReference>
<evidence type="ECO:0000313" key="16">
    <source>
        <dbReference type="Proteomes" id="UP000033930"/>
    </source>
</evidence>
<dbReference type="GO" id="GO:0050380">
    <property type="term" value="F:undecaprenyl-diphosphatase activity"/>
    <property type="evidence" value="ECO:0007669"/>
    <property type="project" value="UniProtKB-UniRule"/>
</dbReference>
<proteinExistence type="inferred from homology"/>
<gene>
    <name evidence="14" type="primary">uppP</name>
    <name evidence="15" type="ORF">UU50_C0008G0002</name>
</gene>
<dbReference type="EMBL" id="LCAW01000008">
    <property type="protein sequence ID" value="KKR99246.1"/>
    <property type="molecule type" value="Genomic_DNA"/>
</dbReference>
<keyword evidence="5 14" id="KW-1003">Cell membrane</keyword>
<dbReference type="InterPro" id="IPR003824">
    <property type="entry name" value="UppP"/>
</dbReference>
<dbReference type="AlphaFoldDB" id="A0A0G0VHY2"/>
<keyword evidence="10 14" id="KW-0046">Antibiotic resistance</keyword>
<dbReference type="PANTHER" id="PTHR30622:SF4">
    <property type="entry name" value="UNDECAPRENYL-DIPHOSPHATASE"/>
    <property type="match status" value="1"/>
</dbReference>
<accession>A0A0G0VHY2</accession>
<dbReference type="Pfam" id="PF02673">
    <property type="entry name" value="BacA"/>
    <property type="match status" value="1"/>
</dbReference>
<evidence type="ECO:0000256" key="2">
    <source>
        <dbReference type="ARBA" id="ARBA00010621"/>
    </source>
</evidence>
<comment type="catalytic activity">
    <reaction evidence="13 14">
        <text>di-trans,octa-cis-undecaprenyl diphosphate + H2O = di-trans,octa-cis-undecaprenyl phosphate + phosphate + H(+)</text>
        <dbReference type="Rhea" id="RHEA:28094"/>
        <dbReference type="ChEBI" id="CHEBI:15377"/>
        <dbReference type="ChEBI" id="CHEBI:15378"/>
        <dbReference type="ChEBI" id="CHEBI:43474"/>
        <dbReference type="ChEBI" id="CHEBI:58405"/>
        <dbReference type="ChEBI" id="CHEBI:60392"/>
        <dbReference type="EC" id="3.6.1.27"/>
    </reaction>
</comment>
<dbReference type="GO" id="GO:0046677">
    <property type="term" value="P:response to antibiotic"/>
    <property type="evidence" value="ECO:0007669"/>
    <property type="project" value="UniProtKB-UniRule"/>
</dbReference>
<evidence type="ECO:0000256" key="6">
    <source>
        <dbReference type="ARBA" id="ARBA00022692"/>
    </source>
</evidence>
<evidence type="ECO:0000256" key="8">
    <source>
        <dbReference type="ARBA" id="ARBA00022989"/>
    </source>
</evidence>
<evidence type="ECO:0000256" key="4">
    <source>
        <dbReference type="ARBA" id="ARBA00021581"/>
    </source>
</evidence>
<keyword evidence="14" id="KW-0133">Cell shape</keyword>
<comment type="miscellaneous">
    <text evidence="14">Bacitracin is thought to be involved in the inhibition of peptidoglycan synthesis by sequestering undecaprenyl diphosphate, thereby reducing the pool of lipid carrier available.</text>
</comment>
<feature type="transmembrane region" description="Helical" evidence="14">
    <location>
        <begin position="182"/>
        <end position="200"/>
    </location>
</feature>
<evidence type="ECO:0000256" key="5">
    <source>
        <dbReference type="ARBA" id="ARBA00022475"/>
    </source>
</evidence>
<comment type="function">
    <text evidence="14">Catalyzes the dephosphorylation of undecaprenyl diphosphate (UPP). Confers resistance to bacitracin.</text>
</comment>
<comment type="caution">
    <text evidence="15">The sequence shown here is derived from an EMBL/GenBank/DDBJ whole genome shotgun (WGS) entry which is preliminary data.</text>
</comment>
<organism evidence="15 16">
    <name type="scientific">Candidatus Uhrbacteria bacterium GW2011_GWC1_41_20</name>
    <dbReference type="NCBI Taxonomy" id="1618983"/>
    <lineage>
        <taxon>Bacteria</taxon>
        <taxon>Candidatus Uhriibacteriota</taxon>
    </lineage>
</organism>
<dbReference type="NCBIfam" id="TIGR00753">
    <property type="entry name" value="undec_PP_bacA"/>
    <property type="match status" value="1"/>
</dbReference>
<comment type="subcellular location">
    <subcellularLocation>
        <location evidence="1 14">Cell membrane</location>
        <topology evidence="1 14">Multi-pass membrane protein</topology>
    </subcellularLocation>
</comment>
<dbReference type="GO" id="GO:0071555">
    <property type="term" value="P:cell wall organization"/>
    <property type="evidence" value="ECO:0007669"/>
    <property type="project" value="UniProtKB-KW"/>
</dbReference>
<dbReference type="Proteomes" id="UP000033930">
    <property type="component" value="Unassembled WGS sequence"/>
</dbReference>
<dbReference type="PATRIC" id="fig|1618983.3.peg.399"/>
<comment type="similarity">
    <text evidence="2 14">Belongs to the UppP family.</text>
</comment>
<evidence type="ECO:0000256" key="9">
    <source>
        <dbReference type="ARBA" id="ARBA00023136"/>
    </source>
</evidence>
<evidence type="ECO:0000256" key="7">
    <source>
        <dbReference type="ARBA" id="ARBA00022801"/>
    </source>
</evidence>
<feature type="transmembrane region" description="Helical" evidence="14">
    <location>
        <begin position="212"/>
        <end position="232"/>
    </location>
</feature>
<evidence type="ECO:0000256" key="10">
    <source>
        <dbReference type="ARBA" id="ARBA00023251"/>
    </source>
</evidence>
<evidence type="ECO:0000256" key="3">
    <source>
        <dbReference type="ARBA" id="ARBA00012374"/>
    </source>
</evidence>
<reference evidence="15 16" key="1">
    <citation type="journal article" date="2015" name="Nature">
        <title>rRNA introns, odd ribosomes, and small enigmatic genomes across a large radiation of phyla.</title>
        <authorList>
            <person name="Brown C.T."/>
            <person name="Hug L.A."/>
            <person name="Thomas B.C."/>
            <person name="Sharon I."/>
            <person name="Castelle C.J."/>
            <person name="Singh A."/>
            <person name="Wilkins M.J."/>
            <person name="Williams K.H."/>
            <person name="Banfield J.F."/>
        </authorList>
    </citation>
    <scope>NUCLEOTIDE SEQUENCE [LARGE SCALE GENOMIC DNA]</scope>
</reference>
<dbReference type="GO" id="GO:0008360">
    <property type="term" value="P:regulation of cell shape"/>
    <property type="evidence" value="ECO:0007669"/>
    <property type="project" value="UniProtKB-KW"/>
</dbReference>
<evidence type="ECO:0000256" key="12">
    <source>
        <dbReference type="ARBA" id="ARBA00032932"/>
    </source>
</evidence>
<feature type="transmembrane region" description="Helical" evidence="14">
    <location>
        <begin position="142"/>
        <end position="162"/>
    </location>
</feature>
<dbReference type="GO" id="GO:0009252">
    <property type="term" value="P:peptidoglycan biosynthetic process"/>
    <property type="evidence" value="ECO:0007669"/>
    <property type="project" value="UniProtKB-KW"/>
</dbReference>
<sequence>MSLLEAIVSGLIQGITEFLPVSSSGHLLLIHELFGLESESLSFDVAVHVATLGAVVWVLRKEVIDILRVLFSKKLFSSLGLKIAVATIPAGIVGFILSDNAVALLRTTQVVAISFIVWGIALYMADLFVMRRRHLIARIEKISWLRAIVIGLAQAIALIPGTSRSGITMTAGMFMSIDRERAARFSFLLSIPAILGAGVLTTFDAIDAGLDVSIIALIVGCIVAFMSGIFAIKFLLEFLKKGNFFYFCVYRVIFGVILLIVL</sequence>
<name>A0A0G0VHY2_9BACT</name>
<dbReference type="EC" id="3.6.1.27" evidence="3 14"/>
<dbReference type="HAMAP" id="MF_01006">
    <property type="entry name" value="Undec_diphosphatase"/>
    <property type="match status" value="1"/>
</dbReference>
<evidence type="ECO:0000256" key="1">
    <source>
        <dbReference type="ARBA" id="ARBA00004651"/>
    </source>
</evidence>
<keyword evidence="8 14" id="KW-1133">Transmembrane helix</keyword>
<protein>
    <recommendedName>
        <fullName evidence="4 14">Undecaprenyl-diphosphatase</fullName>
        <ecNumber evidence="3 14">3.6.1.27</ecNumber>
    </recommendedName>
    <alternativeName>
        <fullName evidence="12 14">Bacitracin resistance protein</fullName>
    </alternativeName>
    <alternativeName>
        <fullName evidence="11 14">Undecaprenyl pyrophosphate phosphatase</fullName>
    </alternativeName>
</protein>
<feature type="transmembrane region" description="Helical" evidence="14">
    <location>
        <begin position="79"/>
        <end position="98"/>
    </location>
</feature>
<evidence type="ECO:0000313" key="15">
    <source>
        <dbReference type="EMBL" id="KKR99246.1"/>
    </source>
</evidence>
<evidence type="ECO:0000256" key="11">
    <source>
        <dbReference type="ARBA" id="ARBA00032707"/>
    </source>
</evidence>
<keyword evidence="9 14" id="KW-0472">Membrane</keyword>
<evidence type="ECO:0000256" key="14">
    <source>
        <dbReference type="HAMAP-Rule" id="MF_01006"/>
    </source>
</evidence>
<dbReference type="GO" id="GO:0005886">
    <property type="term" value="C:plasma membrane"/>
    <property type="evidence" value="ECO:0007669"/>
    <property type="project" value="UniProtKB-SubCell"/>
</dbReference>
<feature type="transmembrane region" description="Helical" evidence="14">
    <location>
        <begin position="110"/>
        <end position="130"/>
    </location>
</feature>
<keyword evidence="14" id="KW-0573">Peptidoglycan synthesis</keyword>